<proteinExistence type="inferred from homology"/>
<dbReference type="PANTHER" id="PTHR10788:SF106">
    <property type="entry name" value="BCDNA.GH08860"/>
    <property type="match status" value="1"/>
</dbReference>
<dbReference type="Gene3D" id="3.40.50.2000">
    <property type="entry name" value="Glycogen Phosphorylase B"/>
    <property type="match status" value="2"/>
</dbReference>
<gene>
    <name evidence="2" type="ORF">E2L08_11440</name>
</gene>
<dbReference type="CDD" id="cd03788">
    <property type="entry name" value="GT20_TPS"/>
    <property type="match status" value="1"/>
</dbReference>
<dbReference type="InterPro" id="IPR001830">
    <property type="entry name" value="Glyco_trans_20"/>
</dbReference>
<dbReference type="OrthoDB" id="9815690at2"/>
<dbReference type="SUPFAM" id="SSF53756">
    <property type="entry name" value="UDP-Glycosyltransferase/glycogen phosphorylase"/>
    <property type="match status" value="1"/>
</dbReference>
<reference evidence="2 3" key="1">
    <citation type="submission" date="2019-03" db="EMBL/GenBank/DDBJ databases">
        <title>Primorskyibacter sp. SS33 isolated from sediments.</title>
        <authorList>
            <person name="Xunke S."/>
        </authorList>
    </citation>
    <scope>NUCLEOTIDE SEQUENCE [LARGE SCALE GENOMIC DNA]</scope>
    <source>
        <strain evidence="2 3">SS33</strain>
    </source>
</reference>
<dbReference type="GO" id="GO:0005992">
    <property type="term" value="P:trehalose biosynthetic process"/>
    <property type="evidence" value="ECO:0007669"/>
    <property type="project" value="InterPro"/>
</dbReference>
<dbReference type="AlphaFoldDB" id="A0A4R6A3Z1"/>
<comment type="similarity">
    <text evidence="1">Belongs to the glycosyltransferase 20 family.</text>
</comment>
<evidence type="ECO:0000256" key="1">
    <source>
        <dbReference type="ARBA" id="ARBA00008799"/>
    </source>
</evidence>
<dbReference type="PANTHER" id="PTHR10788">
    <property type="entry name" value="TREHALOSE-6-PHOSPHATE SYNTHASE"/>
    <property type="match status" value="1"/>
</dbReference>
<accession>A0A4R6A3Z1</accession>
<sequence length="450" mass="50539">MSQDLIVVSNRLPAGDTPSGGLVVALDATLKREGGLWLGAAAEPEEYETDDLMSLPAEGYEKKAFRLNQQEYDRYYLGYANSVLWPLCHRRTDLLAIDRAFAETYVAVNRRIARHIAQAAGPDSLIWVQDYHFLPLAYELRKLGVQARIGFFLHIPFPSLSLLEALPEREIFHDWIAAFDLVGLQTRADVARCLELFRHHPRGEILLDGRVKHGDSVFSLRAFPIGIDTQGFADAAARSDGPSETRFGPGDTYLIGVDRLDYSKGLPNRFTAFGRYLDTREDKTKRPSFLQIAPPSRQEVPAYRETRLQLEAIAGRVNGENARLDWTPITYIHRAFRRADLPALYRMADVGLVTPLVDGMNLVAKEYVAAQDPDDPGVLILSRMAGAAEDMTEALLVNPFDIDEMAEAIATALNMPLAERRRRHAALLEVVRDSDVATWTERFMDCLRRA</sequence>
<dbReference type="EMBL" id="SNAA01000012">
    <property type="protein sequence ID" value="TDL78310.1"/>
    <property type="molecule type" value="Genomic_DNA"/>
</dbReference>
<comment type="caution">
    <text evidence="2">The sequence shown here is derived from an EMBL/GenBank/DDBJ whole genome shotgun (WGS) entry which is preliminary data.</text>
</comment>
<evidence type="ECO:0000313" key="2">
    <source>
        <dbReference type="EMBL" id="TDL78310.1"/>
    </source>
</evidence>
<name>A0A4R6A3Z1_9RHOB</name>
<organism evidence="2 3">
    <name type="scientific">Palleronia sediminis</name>
    <dbReference type="NCBI Taxonomy" id="2547833"/>
    <lineage>
        <taxon>Bacteria</taxon>
        <taxon>Pseudomonadati</taxon>
        <taxon>Pseudomonadota</taxon>
        <taxon>Alphaproteobacteria</taxon>
        <taxon>Rhodobacterales</taxon>
        <taxon>Roseobacteraceae</taxon>
        <taxon>Palleronia</taxon>
    </lineage>
</organism>
<evidence type="ECO:0000313" key="3">
    <source>
        <dbReference type="Proteomes" id="UP000295701"/>
    </source>
</evidence>
<keyword evidence="3" id="KW-1185">Reference proteome</keyword>
<dbReference type="RefSeq" id="WP_133397221.1">
    <property type="nucleotide sequence ID" value="NZ_SNAA01000012.1"/>
</dbReference>
<dbReference type="Proteomes" id="UP000295701">
    <property type="component" value="Unassembled WGS sequence"/>
</dbReference>
<dbReference type="Pfam" id="PF00982">
    <property type="entry name" value="Glyco_transf_20"/>
    <property type="match status" value="1"/>
</dbReference>
<dbReference type="GO" id="GO:0003825">
    <property type="term" value="F:alpha,alpha-trehalose-phosphate synthase (UDP-forming) activity"/>
    <property type="evidence" value="ECO:0007669"/>
    <property type="project" value="TreeGrafter"/>
</dbReference>
<protein>
    <submittedName>
        <fullName evidence="2">Trehalose-6-phosphate synthase</fullName>
    </submittedName>
</protein>